<sequence>NLLDEYYDQLIWRFDPRDLTKGMPKIVGLYRPPGVVELDVIIDKPRWGLLAYYFFHELGHYKDYLAKVELTEESADTFAKQMMGRVKNILPGRR</sequence>
<organism evidence="1">
    <name type="scientific">marine sediment metagenome</name>
    <dbReference type="NCBI Taxonomy" id="412755"/>
    <lineage>
        <taxon>unclassified sequences</taxon>
        <taxon>metagenomes</taxon>
        <taxon>ecological metagenomes</taxon>
    </lineage>
</organism>
<reference evidence="1" key="1">
    <citation type="journal article" date="2014" name="Front. Microbiol.">
        <title>High frequency of phylogenetically diverse reductive dehalogenase-homologous genes in deep subseafloor sedimentary metagenomes.</title>
        <authorList>
            <person name="Kawai M."/>
            <person name="Futagami T."/>
            <person name="Toyoda A."/>
            <person name="Takaki Y."/>
            <person name="Nishi S."/>
            <person name="Hori S."/>
            <person name="Arai W."/>
            <person name="Tsubouchi T."/>
            <person name="Morono Y."/>
            <person name="Uchiyama I."/>
            <person name="Ito T."/>
            <person name="Fujiyama A."/>
            <person name="Inagaki F."/>
            <person name="Takami H."/>
        </authorList>
    </citation>
    <scope>NUCLEOTIDE SEQUENCE</scope>
    <source>
        <strain evidence="1">Expedition CK06-06</strain>
    </source>
</reference>
<proteinExistence type="predicted"/>
<evidence type="ECO:0000313" key="1">
    <source>
        <dbReference type="EMBL" id="GAH43575.1"/>
    </source>
</evidence>
<feature type="non-terminal residue" evidence="1">
    <location>
        <position position="1"/>
    </location>
</feature>
<name>X1GFJ1_9ZZZZ</name>
<dbReference type="EMBL" id="BARU01009955">
    <property type="protein sequence ID" value="GAH43575.1"/>
    <property type="molecule type" value="Genomic_DNA"/>
</dbReference>
<accession>X1GFJ1</accession>
<gene>
    <name evidence="1" type="ORF">S03H2_19099</name>
</gene>
<protein>
    <submittedName>
        <fullName evidence="1">Uncharacterized protein</fullName>
    </submittedName>
</protein>
<dbReference type="AlphaFoldDB" id="X1GFJ1"/>
<comment type="caution">
    <text evidence="1">The sequence shown here is derived from an EMBL/GenBank/DDBJ whole genome shotgun (WGS) entry which is preliminary data.</text>
</comment>